<evidence type="ECO:0008006" key="2">
    <source>
        <dbReference type="Google" id="ProtNLM"/>
    </source>
</evidence>
<reference evidence="1" key="1">
    <citation type="journal article" date="2015" name="Nature">
        <title>Complex archaea that bridge the gap between prokaryotes and eukaryotes.</title>
        <authorList>
            <person name="Spang A."/>
            <person name="Saw J.H."/>
            <person name="Jorgensen S.L."/>
            <person name="Zaremba-Niedzwiedzka K."/>
            <person name="Martijn J."/>
            <person name="Lind A.E."/>
            <person name="van Eijk R."/>
            <person name="Schleper C."/>
            <person name="Guy L."/>
            <person name="Ettema T.J."/>
        </authorList>
    </citation>
    <scope>NUCLEOTIDE SEQUENCE</scope>
</reference>
<evidence type="ECO:0000313" key="1">
    <source>
        <dbReference type="EMBL" id="KKL20173.1"/>
    </source>
</evidence>
<name>A0A0F9E7X7_9ZZZZ</name>
<gene>
    <name evidence="1" type="ORF">LCGC14_2458140</name>
</gene>
<organism evidence="1">
    <name type="scientific">marine sediment metagenome</name>
    <dbReference type="NCBI Taxonomy" id="412755"/>
    <lineage>
        <taxon>unclassified sequences</taxon>
        <taxon>metagenomes</taxon>
        <taxon>ecological metagenomes</taxon>
    </lineage>
</organism>
<dbReference type="EMBL" id="LAZR01038202">
    <property type="protein sequence ID" value="KKL20173.1"/>
    <property type="molecule type" value="Genomic_DNA"/>
</dbReference>
<dbReference type="AlphaFoldDB" id="A0A0F9E7X7"/>
<proteinExistence type="predicted"/>
<sequence>MRVPKTITIGTHTYRITFDPYLILDKGKRGNINHRTQWITIDPSLSGSVKNTTLVHEVLHIIQEVYSVSLGEGDTDRIAEGIAEMLAGFGITFDWSDIEHLKGFRLNSRPFTR</sequence>
<accession>A0A0F9E7X7</accession>
<protein>
    <recommendedName>
        <fullName evidence="2">IrrE N-terminal-like domain-containing protein</fullName>
    </recommendedName>
</protein>
<comment type="caution">
    <text evidence="1">The sequence shown here is derived from an EMBL/GenBank/DDBJ whole genome shotgun (WGS) entry which is preliminary data.</text>
</comment>